<feature type="region of interest" description="Disordered" evidence="3">
    <location>
        <begin position="157"/>
        <end position="195"/>
    </location>
</feature>
<keyword evidence="6" id="KW-1185">Reference proteome</keyword>
<feature type="compositionally biased region" description="Basic and acidic residues" evidence="3">
    <location>
        <begin position="162"/>
        <end position="175"/>
    </location>
</feature>
<organism evidence="5 6">
    <name type="scientific">Roseimaritima ulvae</name>
    <dbReference type="NCBI Taxonomy" id="980254"/>
    <lineage>
        <taxon>Bacteria</taxon>
        <taxon>Pseudomonadati</taxon>
        <taxon>Planctomycetota</taxon>
        <taxon>Planctomycetia</taxon>
        <taxon>Pirellulales</taxon>
        <taxon>Pirellulaceae</taxon>
        <taxon>Roseimaritima</taxon>
    </lineage>
</organism>
<dbReference type="Gene3D" id="3.40.109.10">
    <property type="entry name" value="NADH Oxidase"/>
    <property type="match status" value="1"/>
</dbReference>
<evidence type="ECO:0000313" key="5">
    <source>
        <dbReference type="EMBL" id="QEG40733.1"/>
    </source>
</evidence>
<dbReference type="RefSeq" id="WP_068132292.1">
    <property type="nucleotide sequence ID" value="NZ_CP042914.1"/>
</dbReference>
<dbReference type="PANTHER" id="PTHR43673:SF10">
    <property type="entry name" value="NADH DEHYDROGENASE_NAD(P)H NITROREDUCTASE XCC3605-RELATED"/>
    <property type="match status" value="1"/>
</dbReference>
<sequence length="195" mass="21868">MPAATPDHPILDVIPRRWSPYAFTPRTVEREKLLSCFEAARWAASSFNEQPWSFLVAFREQEAEFAKMLDCLVEANQAWAKNVGVLILTVTRSRFQKNEKPNRVALHDLGAAAAHFALQAAELGLQAHQMAGVELEKVRTTYSIPEGYQPQTAIALGYPDPKPGDSEFAQRDAGPRKRKTVQQQVFSGTWEQPAF</sequence>
<comment type="similarity">
    <text evidence="1">Belongs to the nitroreductase family.</text>
</comment>
<keyword evidence="2" id="KW-0560">Oxidoreductase</keyword>
<protein>
    <submittedName>
        <fullName evidence="5">Malonic semialdehyde reductase</fullName>
    </submittedName>
</protein>
<dbReference type="PANTHER" id="PTHR43673">
    <property type="entry name" value="NAD(P)H NITROREDUCTASE YDGI-RELATED"/>
    <property type="match status" value="1"/>
</dbReference>
<evidence type="ECO:0000256" key="3">
    <source>
        <dbReference type="SAM" id="MobiDB-lite"/>
    </source>
</evidence>
<gene>
    <name evidence="5" type="ORF">UC8_27500</name>
</gene>
<dbReference type="Pfam" id="PF00881">
    <property type="entry name" value="Nitroreductase"/>
    <property type="match status" value="1"/>
</dbReference>
<evidence type="ECO:0000256" key="1">
    <source>
        <dbReference type="ARBA" id="ARBA00007118"/>
    </source>
</evidence>
<evidence type="ECO:0000259" key="4">
    <source>
        <dbReference type="Pfam" id="PF00881"/>
    </source>
</evidence>
<proteinExistence type="inferred from homology"/>
<accession>A0A5B9R327</accession>
<dbReference type="InterPro" id="IPR029479">
    <property type="entry name" value="Nitroreductase"/>
</dbReference>
<dbReference type="GO" id="GO:0016491">
    <property type="term" value="F:oxidoreductase activity"/>
    <property type="evidence" value="ECO:0007669"/>
    <property type="project" value="UniProtKB-KW"/>
</dbReference>
<feature type="domain" description="Nitroreductase" evidence="4">
    <location>
        <begin position="16"/>
        <end position="158"/>
    </location>
</feature>
<feature type="compositionally biased region" description="Polar residues" evidence="3">
    <location>
        <begin position="181"/>
        <end position="195"/>
    </location>
</feature>
<dbReference type="Proteomes" id="UP000325286">
    <property type="component" value="Chromosome"/>
</dbReference>
<dbReference type="CDD" id="cd02138">
    <property type="entry name" value="TdsD-like"/>
    <property type="match status" value="1"/>
</dbReference>
<dbReference type="KEGG" id="rul:UC8_27500"/>
<evidence type="ECO:0000256" key="2">
    <source>
        <dbReference type="ARBA" id="ARBA00023002"/>
    </source>
</evidence>
<dbReference type="SUPFAM" id="SSF55469">
    <property type="entry name" value="FMN-dependent nitroreductase-like"/>
    <property type="match status" value="1"/>
</dbReference>
<dbReference type="InterPro" id="IPR000415">
    <property type="entry name" value="Nitroreductase-like"/>
</dbReference>
<evidence type="ECO:0000313" key="6">
    <source>
        <dbReference type="Proteomes" id="UP000325286"/>
    </source>
</evidence>
<dbReference type="OrthoDB" id="9782629at2"/>
<dbReference type="EMBL" id="CP042914">
    <property type="protein sequence ID" value="QEG40733.1"/>
    <property type="molecule type" value="Genomic_DNA"/>
</dbReference>
<reference evidence="5 6" key="1">
    <citation type="submission" date="2019-08" db="EMBL/GenBank/DDBJ databases">
        <title>Deep-cultivation of Planctomycetes and their phenomic and genomic characterization uncovers novel biology.</title>
        <authorList>
            <person name="Wiegand S."/>
            <person name="Jogler M."/>
            <person name="Boedeker C."/>
            <person name="Pinto D."/>
            <person name="Vollmers J."/>
            <person name="Rivas-Marin E."/>
            <person name="Kohn T."/>
            <person name="Peeters S.H."/>
            <person name="Heuer A."/>
            <person name="Rast P."/>
            <person name="Oberbeckmann S."/>
            <person name="Bunk B."/>
            <person name="Jeske O."/>
            <person name="Meyerdierks A."/>
            <person name="Storesund J.E."/>
            <person name="Kallscheuer N."/>
            <person name="Luecker S."/>
            <person name="Lage O.M."/>
            <person name="Pohl T."/>
            <person name="Merkel B.J."/>
            <person name="Hornburger P."/>
            <person name="Mueller R.-W."/>
            <person name="Bruemmer F."/>
            <person name="Labrenz M."/>
            <person name="Spormann A.M."/>
            <person name="Op den Camp H."/>
            <person name="Overmann J."/>
            <person name="Amann R."/>
            <person name="Jetten M.S.M."/>
            <person name="Mascher T."/>
            <person name="Medema M.H."/>
            <person name="Devos D.P."/>
            <person name="Kaster A.-K."/>
            <person name="Ovreas L."/>
            <person name="Rohde M."/>
            <person name="Galperin M.Y."/>
            <person name="Jogler C."/>
        </authorList>
    </citation>
    <scope>NUCLEOTIDE SEQUENCE [LARGE SCALE GENOMIC DNA]</scope>
    <source>
        <strain evidence="5 6">UC8</strain>
    </source>
</reference>
<name>A0A5B9R327_9BACT</name>
<dbReference type="AlphaFoldDB" id="A0A5B9R327"/>